<evidence type="ECO:0000313" key="2">
    <source>
        <dbReference type="EMBL" id="KDQ56738.1"/>
    </source>
</evidence>
<name>A0A067PPK8_9AGAM</name>
<evidence type="ECO:0000313" key="3">
    <source>
        <dbReference type="Proteomes" id="UP000027265"/>
    </source>
</evidence>
<keyword evidence="3" id="KW-1185">Reference proteome</keyword>
<protein>
    <recommendedName>
        <fullName evidence="1">DUF5648 domain-containing protein</fullName>
    </recommendedName>
</protein>
<dbReference type="AlphaFoldDB" id="A0A067PPK8"/>
<dbReference type="EMBL" id="KL197721">
    <property type="protein sequence ID" value="KDQ56738.1"/>
    <property type="molecule type" value="Genomic_DNA"/>
</dbReference>
<sequence>MTETLDLRILHGMGGWSWNTIKTRPLSGLYIPSFETKAKSYSPAATDHFYTTNYAELQQSLTEGYSAEQPPCNVFATKHELTVPLYRLYSSSHPDHFYTTDAHERDLAIKDLGYTSEGIACYVYRRQECDTIPLYRTYSSSATDHFYTTDEAERDRAVAELGYTNEGIAAYVLPYGLL</sequence>
<accession>A0A067PPK8</accession>
<gene>
    <name evidence="2" type="ORF">JAAARDRAFT_36229</name>
</gene>
<dbReference type="Pfam" id="PF18885">
    <property type="entry name" value="DUF5648"/>
    <property type="match status" value="1"/>
</dbReference>
<feature type="domain" description="DUF5648" evidence="1">
    <location>
        <begin position="39"/>
        <end position="173"/>
    </location>
</feature>
<dbReference type="STRING" id="933084.A0A067PPK8"/>
<organism evidence="2 3">
    <name type="scientific">Jaapia argillacea MUCL 33604</name>
    <dbReference type="NCBI Taxonomy" id="933084"/>
    <lineage>
        <taxon>Eukaryota</taxon>
        <taxon>Fungi</taxon>
        <taxon>Dikarya</taxon>
        <taxon>Basidiomycota</taxon>
        <taxon>Agaricomycotina</taxon>
        <taxon>Agaricomycetes</taxon>
        <taxon>Agaricomycetidae</taxon>
        <taxon>Jaapiales</taxon>
        <taxon>Jaapiaceae</taxon>
        <taxon>Jaapia</taxon>
    </lineage>
</organism>
<evidence type="ECO:0000259" key="1">
    <source>
        <dbReference type="Pfam" id="PF18885"/>
    </source>
</evidence>
<dbReference type="OrthoDB" id="9971254at2759"/>
<reference evidence="3" key="1">
    <citation type="journal article" date="2014" name="Proc. Natl. Acad. Sci. U.S.A.">
        <title>Extensive sampling of basidiomycete genomes demonstrates inadequacy of the white-rot/brown-rot paradigm for wood decay fungi.</title>
        <authorList>
            <person name="Riley R."/>
            <person name="Salamov A.A."/>
            <person name="Brown D.W."/>
            <person name="Nagy L.G."/>
            <person name="Floudas D."/>
            <person name="Held B.W."/>
            <person name="Levasseur A."/>
            <person name="Lombard V."/>
            <person name="Morin E."/>
            <person name="Otillar R."/>
            <person name="Lindquist E.A."/>
            <person name="Sun H."/>
            <person name="LaButti K.M."/>
            <person name="Schmutz J."/>
            <person name="Jabbour D."/>
            <person name="Luo H."/>
            <person name="Baker S.E."/>
            <person name="Pisabarro A.G."/>
            <person name="Walton J.D."/>
            <person name="Blanchette R.A."/>
            <person name="Henrissat B."/>
            <person name="Martin F."/>
            <person name="Cullen D."/>
            <person name="Hibbett D.S."/>
            <person name="Grigoriev I.V."/>
        </authorList>
    </citation>
    <scope>NUCLEOTIDE SEQUENCE [LARGE SCALE GENOMIC DNA]</scope>
    <source>
        <strain evidence="3">MUCL 33604</strain>
    </source>
</reference>
<proteinExistence type="predicted"/>
<dbReference type="InParanoid" id="A0A067PPK8"/>
<dbReference type="HOGENOM" id="CLU_093541_1_0_1"/>
<dbReference type="Proteomes" id="UP000027265">
    <property type="component" value="Unassembled WGS sequence"/>
</dbReference>
<dbReference type="InterPro" id="IPR043708">
    <property type="entry name" value="DUF5648"/>
</dbReference>